<sequence length="243" mass="26689">MQLLIDIGNTRTKYCFVKSGELCEIGYCDNTNISEHWFKTHWQSVNQIILACVANEHLANLIVHWAEANRIPMKRPCTEAEAFGVTNGYKKPTQLGVDRWLAMLGSQKLMPKQACLIVDAGTATTVDYLDRQGMHLGGWILAGVDTLFSSIQLNTENVLGQSADIDSLALGLSTNDNLAQAAWAATLGLITQAINLLEKQLLPIDKVIITGGNGKQLIKLLDISAEYDSKLVFHGLSCFLDNQ</sequence>
<evidence type="ECO:0000256" key="4">
    <source>
        <dbReference type="ARBA" id="ARBA00005225"/>
    </source>
</evidence>
<dbReference type="SUPFAM" id="SSF53067">
    <property type="entry name" value="Actin-like ATPase domain"/>
    <property type="match status" value="2"/>
</dbReference>
<dbReference type="Proteomes" id="UP000568664">
    <property type="component" value="Unassembled WGS sequence"/>
</dbReference>
<evidence type="ECO:0000256" key="8">
    <source>
        <dbReference type="ARBA" id="ARBA00022679"/>
    </source>
</evidence>
<evidence type="ECO:0000256" key="7">
    <source>
        <dbReference type="ARBA" id="ARBA00022490"/>
    </source>
</evidence>
<evidence type="ECO:0000256" key="2">
    <source>
        <dbReference type="ARBA" id="ARBA00001958"/>
    </source>
</evidence>
<comment type="cofactor">
    <cofactor evidence="16">
        <name>NH4(+)</name>
        <dbReference type="ChEBI" id="CHEBI:28938"/>
    </cofactor>
    <cofactor evidence="16">
        <name>K(+)</name>
        <dbReference type="ChEBI" id="CHEBI:29103"/>
    </cofactor>
    <text evidence="16">A monovalent cation. Ammonium or potassium.</text>
</comment>
<feature type="binding site" evidence="16">
    <location>
        <begin position="96"/>
        <end position="99"/>
    </location>
    <ligand>
        <name>substrate</name>
    </ligand>
</feature>
<keyword evidence="7 16" id="KW-0963">Cytoplasm</keyword>
<evidence type="ECO:0000256" key="13">
    <source>
        <dbReference type="ARBA" id="ARBA00022993"/>
    </source>
</evidence>
<evidence type="ECO:0000256" key="15">
    <source>
        <dbReference type="ARBA" id="ARBA00040883"/>
    </source>
</evidence>
<reference evidence="17 18" key="1">
    <citation type="submission" date="2020-04" db="EMBL/GenBank/DDBJ databases">
        <title>Thalassotalea sp. M1531, isolated from the surface of marine red alga.</title>
        <authorList>
            <person name="Pang L."/>
            <person name="Lu D.-C."/>
        </authorList>
    </citation>
    <scope>NUCLEOTIDE SEQUENCE [LARGE SCALE GENOMIC DNA]</scope>
    <source>
        <strain evidence="17 18">M1531</strain>
    </source>
</reference>
<evidence type="ECO:0000256" key="5">
    <source>
        <dbReference type="ARBA" id="ARBA00011738"/>
    </source>
</evidence>
<evidence type="ECO:0000256" key="14">
    <source>
        <dbReference type="ARBA" id="ARBA00038036"/>
    </source>
</evidence>
<keyword evidence="18" id="KW-1185">Reference proteome</keyword>
<dbReference type="Pfam" id="PF03309">
    <property type="entry name" value="Pan_kinase"/>
    <property type="match status" value="1"/>
</dbReference>
<protein>
    <recommendedName>
        <fullName evidence="15 16">Type III pantothenate kinase</fullName>
        <ecNumber evidence="6 16">2.7.1.33</ecNumber>
    </recommendedName>
    <alternativeName>
        <fullName evidence="16">PanK-III</fullName>
    </alternativeName>
    <alternativeName>
        <fullName evidence="16">Pantothenic acid kinase</fullName>
    </alternativeName>
</protein>
<comment type="subunit">
    <text evidence="5 16">Homodimer.</text>
</comment>
<feature type="binding site" evidence="16">
    <location>
        <position position="174"/>
    </location>
    <ligand>
        <name>substrate</name>
    </ligand>
</feature>
<dbReference type="GO" id="GO:0004594">
    <property type="term" value="F:pantothenate kinase activity"/>
    <property type="evidence" value="ECO:0007669"/>
    <property type="project" value="UniProtKB-UniRule"/>
</dbReference>
<comment type="similarity">
    <text evidence="14 16">Belongs to the type III pantothenate kinase family.</text>
</comment>
<evidence type="ECO:0000256" key="12">
    <source>
        <dbReference type="ARBA" id="ARBA00022958"/>
    </source>
</evidence>
<comment type="subcellular location">
    <subcellularLocation>
        <location evidence="3 16">Cytoplasm</location>
    </subcellularLocation>
</comment>
<dbReference type="NCBIfam" id="TIGR00671">
    <property type="entry name" value="baf"/>
    <property type="match status" value="1"/>
</dbReference>
<keyword evidence="16" id="KW-0479">Metal-binding</keyword>
<dbReference type="EC" id="2.7.1.33" evidence="6 16"/>
<keyword evidence="9 16" id="KW-0547">Nucleotide-binding</keyword>
<gene>
    <name evidence="16" type="primary">coaX</name>
    <name evidence="17" type="ORF">HII17_17410</name>
</gene>
<dbReference type="GO" id="GO:0046872">
    <property type="term" value="F:metal ion binding"/>
    <property type="evidence" value="ECO:0007669"/>
    <property type="project" value="UniProtKB-KW"/>
</dbReference>
<dbReference type="InterPro" id="IPR043129">
    <property type="entry name" value="ATPase_NBD"/>
</dbReference>
<evidence type="ECO:0000256" key="11">
    <source>
        <dbReference type="ARBA" id="ARBA00022840"/>
    </source>
</evidence>
<dbReference type="EMBL" id="JABBXH010000007">
    <property type="protein sequence ID" value="NMP33331.1"/>
    <property type="molecule type" value="Genomic_DNA"/>
</dbReference>
<keyword evidence="8 16" id="KW-0808">Transferase</keyword>
<dbReference type="InterPro" id="IPR004619">
    <property type="entry name" value="Type_III_PanK"/>
</dbReference>
<comment type="caution">
    <text evidence="17">The sequence shown here is derived from an EMBL/GenBank/DDBJ whole genome shotgun (WGS) entry which is preliminary data.</text>
</comment>
<evidence type="ECO:0000256" key="9">
    <source>
        <dbReference type="ARBA" id="ARBA00022741"/>
    </source>
</evidence>
<feature type="active site" description="Proton acceptor" evidence="16">
    <location>
        <position position="98"/>
    </location>
</feature>
<accession>A0A7Y0LGN5</accession>
<proteinExistence type="inferred from homology"/>
<dbReference type="CDD" id="cd24015">
    <property type="entry name" value="ASKHA_NBD_PanK-III"/>
    <property type="match status" value="1"/>
</dbReference>
<feature type="binding site" evidence="16">
    <location>
        <position position="119"/>
    </location>
    <ligand>
        <name>K(+)</name>
        <dbReference type="ChEBI" id="CHEBI:29103"/>
    </ligand>
</feature>
<comment type="cofactor">
    <cofactor evidence="2">
        <name>K(+)</name>
        <dbReference type="ChEBI" id="CHEBI:29103"/>
    </cofactor>
</comment>
<evidence type="ECO:0000256" key="10">
    <source>
        <dbReference type="ARBA" id="ARBA00022777"/>
    </source>
</evidence>
<name>A0A7Y0LGN5_9GAMM</name>
<dbReference type="PANTHER" id="PTHR34265">
    <property type="entry name" value="TYPE III PANTOTHENATE KINASE"/>
    <property type="match status" value="1"/>
</dbReference>
<dbReference type="HAMAP" id="MF_01274">
    <property type="entry name" value="Pantothen_kinase_3"/>
    <property type="match status" value="1"/>
</dbReference>
<dbReference type="UniPathway" id="UPA00241">
    <property type="reaction ID" value="UER00352"/>
</dbReference>
<dbReference type="GO" id="GO:0005737">
    <property type="term" value="C:cytoplasm"/>
    <property type="evidence" value="ECO:0007669"/>
    <property type="project" value="UniProtKB-SubCell"/>
</dbReference>
<comment type="catalytic activity">
    <reaction evidence="1 16">
        <text>(R)-pantothenate + ATP = (R)-4'-phosphopantothenate + ADP + H(+)</text>
        <dbReference type="Rhea" id="RHEA:16373"/>
        <dbReference type="ChEBI" id="CHEBI:10986"/>
        <dbReference type="ChEBI" id="CHEBI:15378"/>
        <dbReference type="ChEBI" id="CHEBI:29032"/>
        <dbReference type="ChEBI" id="CHEBI:30616"/>
        <dbReference type="ChEBI" id="CHEBI:456216"/>
        <dbReference type="EC" id="2.7.1.33"/>
    </reaction>
</comment>
<feature type="binding site" evidence="16">
    <location>
        <begin position="6"/>
        <end position="13"/>
    </location>
    <ligand>
        <name>ATP</name>
        <dbReference type="ChEBI" id="CHEBI:30616"/>
    </ligand>
</feature>
<evidence type="ECO:0000256" key="3">
    <source>
        <dbReference type="ARBA" id="ARBA00004496"/>
    </source>
</evidence>
<keyword evidence="12 16" id="KW-0630">Potassium</keyword>
<evidence type="ECO:0000256" key="6">
    <source>
        <dbReference type="ARBA" id="ARBA00012102"/>
    </source>
</evidence>
<dbReference type="Gene3D" id="3.30.420.40">
    <property type="match status" value="2"/>
</dbReference>
<evidence type="ECO:0000313" key="18">
    <source>
        <dbReference type="Proteomes" id="UP000568664"/>
    </source>
</evidence>
<comment type="function">
    <text evidence="16">Catalyzes the phosphorylation of pantothenate (Pan), the first step in CoA biosynthesis.</text>
</comment>
<dbReference type="GO" id="GO:0015937">
    <property type="term" value="P:coenzyme A biosynthetic process"/>
    <property type="evidence" value="ECO:0007669"/>
    <property type="project" value="UniProtKB-UniRule"/>
</dbReference>
<organism evidence="17 18">
    <name type="scientific">Thalassotalea algicola</name>
    <dbReference type="NCBI Taxonomy" id="2716224"/>
    <lineage>
        <taxon>Bacteria</taxon>
        <taxon>Pseudomonadati</taxon>
        <taxon>Pseudomonadota</taxon>
        <taxon>Gammaproteobacteria</taxon>
        <taxon>Alteromonadales</taxon>
        <taxon>Colwelliaceae</taxon>
        <taxon>Thalassotalea</taxon>
    </lineage>
</organism>
<evidence type="ECO:0000256" key="1">
    <source>
        <dbReference type="ARBA" id="ARBA00001206"/>
    </source>
</evidence>
<feature type="binding site" evidence="16">
    <location>
        <position position="122"/>
    </location>
    <ligand>
        <name>ATP</name>
        <dbReference type="ChEBI" id="CHEBI:30616"/>
    </ligand>
</feature>
<keyword evidence="11 16" id="KW-0067">ATP-binding</keyword>
<dbReference type="PANTHER" id="PTHR34265:SF1">
    <property type="entry name" value="TYPE III PANTOTHENATE KINASE"/>
    <property type="match status" value="1"/>
</dbReference>
<feature type="binding site" evidence="16">
    <location>
        <position position="89"/>
    </location>
    <ligand>
        <name>substrate</name>
    </ligand>
</feature>
<keyword evidence="13 16" id="KW-0173">Coenzyme A biosynthesis</keyword>
<keyword evidence="10 16" id="KW-0418">Kinase</keyword>
<dbReference type="RefSeq" id="WP_169076646.1">
    <property type="nucleotide sequence ID" value="NZ_JABBXH010000007.1"/>
</dbReference>
<evidence type="ECO:0000313" key="17">
    <source>
        <dbReference type="EMBL" id="NMP33331.1"/>
    </source>
</evidence>
<dbReference type="GO" id="GO:0005524">
    <property type="term" value="F:ATP binding"/>
    <property type="evidence" value="ECO:0007669"/>
    <property type="project" value="UniProtKB-UniRule"/>
</dbReference>
<dbReference type="AlphaFoldDB" id="A0A7Y0LGN5"/>
<evidence type="ECO:0000256" key="16">
    <source>
        <dbReference type="HAMAP-Rule" id="MF_01274"/>
    </source>
</evidence>
<comment type="pathway">
    <text evidence="4 16">Cofactor biosynthesis; coenzyme A biosynthesis; CoA from (R)-pantothenate: step 1/5.</text>
</comment>